<protein>
    <recommendedName>
        <fullName evidence="16">Crh-like protein</fullName>
        <ecNumber evidence="16">3.2.-.-</ecNumber>
    </recommendedName>
</protein>
<keyword evidence="9 16" id="KW-0472">Membrane</keyword>
<keyword evidence="6" id="KW-0808">Transferase</keyword>
<evidence type="ECO:0000256" key="12">
    <source>
        <dbReference type="ARBA" id="ARBA00023288"/>
    </source>
</evidence>
<dbReference type="InterPro" id="IPR000757">
    <property type="entry name" value="Beta-glucanase-like"/>
</dbReference>
<dbReference type="InterPro" id="IPR013320">
    <property type="entry name" value="ConA-like_dom_sf"/>
</dbReference>
<keyword evidence="14" id="KW-0961">Cell wall biogenesis/degradation</keyword>
<dbReference type="InterPro" id="IPR050546">
    <property type="entry name" value="Glycosyl_Hydrlase_16"/>
</dbReference>
<comment type="similarity">
    <text evidence="15">Belongs to the glycosyl hydrolase 16 family. CRH1 subfamily.</text>
</comment>
<evidence type="ECO:0000256" key="10">
    <source>
        <dbReference type="ARBA" id="ARBA00023157"/>
    </source>
</evidence>
<feature type="chain" id="PRO_5040122059" description="Crh-like protein" evidence="19">
    <location>
        <begin position="19"/>
        <end position="494"/>
    </location>
</feature>
<keyword evidence="5" id="KW-0328">Glycosyltransferase</keyword>
<organism evidence="21 22">
    <name type="scientific">[Candida] railenensis</name>
    <dbReference type="NCBI Taxonomy" id="45579"/>
    <lineage>
        <taxon>Eukaryota</taxon>
        <taxon>Fungi</taxon>
        <taxon>Dikarya</taxon>
        <taxon>Ascomycota</taxon>
        <taxon>Saccharomycotina</taxon>
        <taxon>Pichiomycetes</taxon>
        <taxon>Debaryomycetaceae</taxon>
        <taxon>Kurtzmaniella</taxon>
    </lineage>
</organism>
<evidence type="ECO:0000313" key="22">
    <source>
        <dbReference type="Proteomes" id="UP000837801"/>
    </source>
</evidence>
<keyword evidence="13 21" id="KW-0326">Glycosidase</keyword>
<dbReference type="GO" id="GO:0005975">
    <property type="term" value="P:carbohydrate metabolic process"/>
    <property type="evidence" value="ECO:0007669"/>
    <property type="project" value="InterPro"/>
</dbReference>
<dbReference type="CDD" id="cd02183">
    <property type="entry name" value="GH16_fungal_CRH1_transglycosylase"/>
    <property type="match status" value="1"/>
</dbReference>
<evidence type="ECO:0000256" key="5">
    <source>
        <dbReference type="ARBA" id="ARBA00022676"/>
    </source>
</evidence>
<evidence type="ECO:0000256" key="1">
    <source>
        <dbReference type="ARBA" id="ARBA00000822"/>
    </source>
</evidence>
<evidence type="ECO:0000256" key="15">
    <source>
        <dbReference type="ARBA" id="ARBA00038074"/>
    </source>
</evidence>
<dbReference type="GO" id="GO:0031505">
    <property type="term" value="P:fungal-type cell wall organization"/>
    <property type="evidence" value="ECO:0007669"/>
    <property type="project" value="UniProtKB-ARBA"/>
</dbReference>
<accession>A0A9P0QUA7</accession>
<dbReference type="Gene3D" id="2.60.120.200">
    <property type="match status" value="1"/>
</dbReference>
<dbReference type="GO" id="GO:0098552">
    <property type="term" value="C:side of membrane"/>
    <property type="evidence" value="ECO:0007669"/>
    <property type="project" value="UniProtKB-KW"/>
</dbReference>
<comment type="subcellular location">
    <subcellularLocation>
        <location evidence="2">Cell envelope</location>
    </subcellularLocation>
    <subcellularLocation>
        <location evidence="3">Membrane</location>
        <topology evidence="3">Lipid-anchor</topology>
        <topology evidence="3">GPI-anchor</topology>
    </subcellularLocation>
</comment>
<evidence type="ECO:0000256" key="8">
    <source>
        <dbReference type="ARBA" id="ARBA00022801"/>
    </source>
</evidence>
<feature type="active site" description="Nucleophile" evidence="17">
    <location>
        <position position="112"/>
    </location>
</feature>
<feature type="active site" description="Proton donor" evidence="17">
    <location>
        <position position="116"/>
    </location>
</feature>
<evidence type="ECO:0000256" key="7">
    <source>
        <dbReference type="ARBA" id="ARBA00022729"/>
    </source>
</evidence>
<reference evidence="21" key="1">
    <citation type="submission" date="2022-03" db="EMBL/GenBank/DDBJ databases">
        <authorList>
            <person name="Legras J.-L."/>
            <person name="Devillers H."/>
            <person name="Grondin C."/>
        </authorList>
    </citation>
    <scope>NUCLEOTIDE SEQUENCE</scope>
    <source>
        <strain evidence="21">CLIB 1423</strain>
    </source>
</reference>
<evidence type="ECO:0000256" key="2">
    <source>
        <dbReference type="ARBA" id="ARBA00004196"/>
    </source>
</evidence>
<dbReference type="PANTHER" id="PTHR10963:SF68">
    <property type="entry name" value="GLYCOSIDASE CRH1-RELATED"/>
    <property type="match status" value="1"/>
</dbReference>
<feature type="disulfide bond" evidence="18">
    <location>
        <begin position="19"/>
        <end position="27"/>
    </location>
</feature>
<proteinExistence type="inferred from homology"/>
<dbReference type="OrthoDB" id="4781at2759"/>
<name>A0A9P0QUA7_9ASCO</name>
<comment type="caution">
    <text evidence="21">The sequence shown here is derived from an EMBL/GenBank/DDBJ whole genome shotgun (WGS) entry which is preliminary data.</text>
</comment>
<dbReference type="PROSITE" id="PS51762">
    <property type="entry name" value="GH16_2"/>
    <property type="match status" value="1"/>
</dbReference>
<dbReference type="EC" id="3.2.-.-" evidence="16"/>
<keyword evidence="22" id="KW-1185">Reference proteome</keyword>
<evidence type="ECO:0000256" key="13">
    <source>
        <dbReference type="ARBA" id="ARBA00023295"/>
    </source>
</evidence>
<dbReference type="AlphaFoldDB" id="A0A9P0QUA7"/>
<dbReference type="GO" id="GO:0008843">
    <property type="term" value="F:endochitinase activity"/>
    <property type="evidence" value="ECO:0007669"/>
    <property type="project" value="UniProtKB-EC"/>
</dbReference>
<keyword evidence="10 18" id="KW-1015">Disulfide bond</keyword>
<dbReference type="SUPFAM" id="SSF49899">
    <property type="entry name" value="Concanavalin A-like lectins/glucanases"/>
    <property type="match status" value="1"/>
</dbReference>
<evidence type="ECO:0000313" key="21">
    <source>
        <dbReference type="EMBL" id="CAH2355185.1"/>
    </source>
</evidence>
<feature type="domain" description="GH16" evidence="20">
    <location>
        <begin position="22"/>
        <end position="228"/>
    </location>
</feature>
<evidence type="ECO:0000256" key="6">
    <source>
        <dbReference type="ARBA" id="ARBA00022679"/>
    </source>
</evidence>
<dbReference type="GO" id="GO:0016757">
    <property type="term" value="F:glycosyltransferase activity"/>
    <property type="evidence" value="ECO:0007669"/>
    <property type="project" value="UniProtKB-KW"/>
</dbReference>
<keyword evidence="8 16" id="KW-0378">Hydrolase</keyword>
<evidence type="ECO:0000256" key="19">
    <source>
        <dbReference type="SAM" id="SignalP"/>
    </source>
</evidence>
<dbReference type="InterPro" id="IPR017168">
    <property type="entry name" value="CHR-like"/>
</dbReference>
<keyword evidence="11" id="KW-0325">Glycoprotein</keyword>
<evidence type="ECO:0000256" key="17">
    <source>
        <dbReference type="PIRSR" id="PIRSR037299-1"/>
    </source>
</evidence>
<evidence type="ECO:0000256" key="3">
    <source>
        <dbReference type="ARBA" id="ARBA00004589"/>
    </source>
</evidence>
<keyword evidence="12" id="KW-0449">Lipoprotein</keyword>
<feature type="signal peptide" evidence="19">
    <location>
        <begin position="1"/>
        <end position="18"/>
    </location>
</feature>
<dbReference type="Proteomes" id="UP000837801">
    <property type="component" value="Unassembled WGS sequence"/>
</dbReference>
<dbReference type="Pfam" id="PF00722">
    <property type="entry name" value="Glyco_hydro_16"/>
    <property type="match status" value="1"/>
</dbReference>
<comment type="catalytic activity">
    <reaction evidence="1">
        <text>Random endo-hydrolysis of N-acetyl-beta-D-glucosaminide (1-&gt;4)-beta-linkages in chitin and chitodextrins.</text>
        <dbReference type="EC" id="3.2.1.14"/>
    </reaction>
</comment>
<gene>
    <name evidence="21" type="ORF">CLIB1423_22S01684</name>
</gene>
<evidence type="ECO:0000256" key="11">
    <source>
        <dbReference type="ARBA" id="ARBA00023180"/>
    </source>
</evidence>
<dbReference type="GO" id="GO:0009277">
    <property type="term" value="C:fungal-type cell wall"/>
    <property type="evidence" value="ECO:0007669"/>
    <property type="project" value="TreeGrafter"/>
</dbReference>
<evidence type="ECO:0000256" key="16">
    <source>
        <dbReference type="PIRNR" id="PIRNR037299"/>
    </source>
</evidence>
<evidence type="ECO:0000256" key="18">
    <source>
        <dbReference type="PIRSR" id="PIRSR037299-2"/>
    </source>
</evidence>
<keyword evidence="4" id="KW-0336">GPI-anchor</keyword>
<evidence type="ECO:0000256" key="9">
    <source>
        <dbReference type="ARBA" id="ARBA00023136"/>
    </source>
</evidence>
<evidence type="ECO:0000259" key="20">
    <source>
        <dbReference type="PROSITE" id="PS51762"/>
    </source>
</evidence>
<dbReference type="PIRSF" id="PIRSF037299">
    <property type="entry name" value="Glycosidase_CRH1_prd"/>
    <property type="match status" value="1"/>
</dbReference>
<keyword evidence="7 19" id="KW-0732">Signal</keyword>
<evidence type="ECO:0000256" key="4">
    <source>
        <dbReference type="ARBA" id="ARBA00022622"/>
    </source>
</evidence>
<dbReference type="EMBL" id="CAKXYY010000022">
    <property type="protein sequence ID" value="CAH2355185.1"/>
    <property type="molecule type" value="Genomic_DNA"/>
</dbReference>
<dbReference type="PANTHER" id="PTHR10963">
    <property type="entry name" value="GLYCOSYL HYDROLASE-RELATED"/>
    <property type="match status" value="1"/>
</dbReference>
<evidence type="ECO:0000256" key="14">
    <source>
        <dbReference type="ARBA" id="ARBA00023316"/>
    </source>
</evidence>
<sequence>MLHKLLLALTASITCVTACNPLTESGCPADPALAGSFKEDFTSESKYFSVVNSKGVSYTDDGLALTIAERFDNPSLKSNFYIMFGKVEVVLQAAQGQGIISSFYLQSDDLDEVDIELFGTDTTQFQSNFFAKGYTGNYDRGQYITTSSDPTQNFHTYTLEWTKDSLIWSLDGSVVRTLLSTDPKGFPQSPMYIMMGDWAGGDSTNAPGTIEWAGGATDYSQAPFTMYIKSVIVADYSTGSEYSYGDTSGSWESIVAKGGSVNGRQSQADSDFASLQGGESVSEATVNSVSASESSTAAATASSSVSASSSASGSGTVSATSTFISSAASSLGGSSLVIASGSSNSVLTGNAASTIASVSKASASTILVSASATQVSTIATGSPITTVVSGSVVTSTPVTVQTVATEVAVSATAGEESATITATAFGGNGGIQPSTLATVVTGKSTESAASGTTTGLSASATGLIASVTSANSGASNGVSTSLAIVFAVCGYFFL</sequence>